<reference evidence="2" key="1">
    <citation type="submission" date="2019-04" db="EMBL/GenBank/DDBJ databases">
        <authorList>
            <person name="Alioto T."/>
            <person name="Alioto T."/>
        </authorList>
    </citation>
    <scope>NUCLEOTIDE SEQUENCE [LARGE SCALE GENOMIC DNA]</scope>
</reference>
<dbReference type="InterPro" id="IPR043504">
    <property type="entry name" value="Peptidase_S1_PA_chymotrypsin"/>
</dbReference>
<evidence type="ECO:0008006" key="4">
    <source>
        <dbReference type="Google" id="ProtNLM"/>
    </source>
</evidence>
<name>A0A5E4AJG8_MARMO</name>
<dbReference type="Proteomes" id="UP000335636">
    <property type="component" value="Unassembled WGS sequence"/>
</dbReference>
<evidence type="ECO:0000256" key="1">
    <source>
        <dbReference type="SAM" id="MobiDB-lite"/>
    </source>
</evidence>
<dbReference type="PANTHER" id="PTHR14389">
    <property type="entry name" value="SI:CH1073-475A24.1"/>
    <property type="match status" value="1"/>
</dbReference>
<comment type="caution">
    <text evidence="2">The sequence shown here is derived from an EMBL/GenBank/DDBJ whole genome shotgun (WGS) entry which is preliminary data.</text>
</comment>
<dbReference type="GO" id="GO:0006260">
    <property type="term" value="P:DNA replication"/>
    <property type="evidence" value="ECO:0007669"/>
    <property type="project" value="TreeGrafter"/>
</dbReference>
<dbReference type="PANTHER" id="PTHR14389:SF14">
    <property type="entry name" value="SERINE PROTEASE FAM111A"/>
    <property type="match status" value="1"/>
</dbReference>
<organism evidence="2 3">
    <name type="scientific">Marmota monax</name>
    <name type="common">Woodchuck</name>
    <dbReference type="NCBI Taxonomy" id="9995"/>
    <lineage>
        <taxon>Eukaryota</taxon>
        <taxon>Metazoa</taxon>
        <taxon>Chordata</taxon>
        <taxon>Craniata</taxon>
        <taxon>Vertebrata</taxon>
        <taxon>Euteleostomi</taxon>
        <taxon>Mammalia</taxon>
        <taxon>Eutheria</taxon>
        <taxon>Euarchontoglires</taxon>
        <taxon>Glires</taxon>
        <taxon>Rodentia</taxon>
        <taxon>Sciuromorpha</taxon>
        <taxon>Sciuridae</taxon>
        <taxon>Xerinae</taxon>
        <taxon>Marmotini</taxon>
        <taxon>Marmota</taxon>
    </lineage>
</organism>
<dbReference type="InterPro" id="IPR009003">
    <property type="entry name" value="Peptidase_S1_PA"/>
</dbReference>
<evidence type="ECO:0000313" key="3">
    <source>
        <dbReference type="Proteomes" id="UP000335636"/>
    </source>
</evidence>
<feature type="region of interest" description="Disordered" evidence="1">
    <location>
        <begin position="41"/>
        <end position="74"/>
    </location>
</feature>
<sequence length="613" mass="69985">MSCKKRRSQKNLFDVKKNMKIENYFSQVPKEQQNNSSIIQMKMQSRKRPRDMTNTQDQSSHSPRKTPKVQTTSPNKIINIILDVNLRKNKNMKYMLTHSEGGSLLAGLKTLDAVRKAMETRPGKEMLVHGTEGIEGFLNLGMPLSCFPENSHVVITFSKSKSKQKEDGQVFGRLNQESTDVVKFYIHAIGKIRKRIVKRGELHKEGNKLCVYGFKGETIKDTMCKDGRFLPFLETDNWKLIGNLDSILENSQLIDELEGKLFQVEADQVMNPKAAAAQNNELEERNTRVLKEYIVEEYPCLKRESEKIRENLKEKMKKRQKNTSLFKLHKTNFGKCTKNSTPVKVIKHLSQFSDSVGYIFWNNNGNGGCATCFVFKGLFIFTCRHVINDIVGEGIEPSQWADIISQCVMVKFDYEDTPVTKDNCFLVEPWFEISDTTLDYAVLKLKENGQEVPAGLYNGIGPIPYSGLIYIIGHPDGEKKHTDACVVIPQGKREEKCKEKIQMRTAAGYYKSEFIHMYTQRSFQEMLQNPDVITYDTTFFLGSSGSPVFDSKGSLVAMHAAGTTCLLLSEKAHIIEFGPAMNSILSNIKQNHERWYNDVFLNQQDVEMPSQEY</sequence>
<dbReference type="GO" id="GO:0005634">
    <property type="term" value="C:nucleus"/>
    <property type="evidence" value="ECO:0007669"/>
    <property type="project" value="TreeGrafter"/>
</dbReference>
<evidence type="ECO:0000313" key="2">
    <source>
        <dbReference type="EMBL" id="VTJ57448.1"/>
    </source>
</evidence>
<gene>
    <name evidence="2" type="ORF">MONAX_5E031075</name>
</gene>
<dbReference type="SUPFAM" id="SSF50494">
    <property type="entry name" value="Trypsin-like serine proteases"/>
    <property type="match status" value="1"/>
</dbReference>
<keyword evidence="3" id="KW-1185">Reference proteome</keyword>
<dbReference type="GO" id="GO:0000785">
    <property type="term" value="C:chromatin"/>
    <property type="evidence" value="ECO:0007669"/>
    <property type="project" value="TreeGrafter"/>
</dbReference>
<dbReference type="Gene3D" id="2.40.10.10">
    <property type="entry name" value="Trypsin-like serine proteases"/>
    <property type="match status" value="1"/>
</dbReference>
<protein>
    <recommendedName>
        <fullName evidence="4">Protein FAM111A</fullName>
    </recommendedName>
</protein>
<accession>A0A5E4AJG8</accession>
<dbReference type="AlphaFoldDB" id="A0A5E4AJG8"/>
<dbReference type="EMBL" id="CABDUW010000080">
    <property type="protein sequence ID" value="VTJ57448.1"/>
    <property type="molecule type" value="Genomic_DNA"/>
</dbReference>
<feature type="compositionally biased region" description="Polar residues" evidence="1">
    <location>
        <begin position="52"/>
        <end position="61"/>
    </location>
</feature>
<dbReference type="Pfam" id="PF13365">
    <property type="entry name" value="Trypsin_2"/>
    <property type="match status" value="1"/>
</dbReference>
<proteinExistence type="predicted"/>